<dbReference type="Proteomes" id="UP000824111">
    <property type="component" value="Unassembled WGS sequence"/>
</dbReference>
<sequence>MKKRLLCLAISAMLVMQTLVFAQTSREAFTLDVGMLTESQIANINQNFTRIDLRPYMNRDIRDEVEGDGTGGWSDQGENDLRMFDLFGDQEMLNVPFTFVDPATNNQKAVLGLRGQNDMELPASVEIPINRTTAGAYFIHASPWCSGTCGTYSWVYEDGSEAYIDIVQNEQICDFWGLSNYDYVRNAWNTTKADGSYRSLYLFAMNNPYPEKTVKSLKLETEGSGAYIMIMAITLTDSGPYLPATESARSITTSTYGWYEYTQPDDDKITGSALDFSGYLDAPAGKHGYAQADGNGLVFEDGTKAKFWGVDIAGEAALPEKAQAEKVAKRLAQSGVNLVRLEGFDEAILGDGDSSTTPDPEKLDRLFYLIAQLKERGIYTYISLLSNRKMRAGDGIEGYEDSREGYGIDAYFDDRVIELQKQYLSNLMGQENPYTGLTLANDPAVCFLEFVEGLSVFDYTSGYGRGSVANEAQYENIKAKFNEYLAGKYSSTEELQRVWVSAYDKNDYETIEEKNIELKTSLANPLVSDGYRTDVAEFLATVAGDYYADMKAALGDSKILTTINSNSPEVKSLEDTYLNAGGDFLTRTWYNAKPYGNNDKITIDSVFDTYDSMTQKTDNIVRDFAQNTVSGKPFVANWGSAMPNLYFSEASIMMAALAGQKDWIGIQHSFANEAYSDINYIDDFYSIYNNPVRLALLPVSASIYYSLEAETEQEYTVYTGDVHNTAQALLNQYTVDQAFAGNTRLRFVEGTGNAKSTNTSTRIIKTNNIYWDTNMGLFEVRSGRTEALSGFLTDPEEMPTFSIDVDNTFVTAALTSLDGNEIGDAGHYLLTALCGNQNYRARVNLVRNHYETLGEERIVVEAITGSVTIKRQGDYEVYPLTSSGERKQALPVEKDRNGYTTFRLSSDSEAIQYEIIKK</sequence>
<protein>
    <submittedName>
        <fullName evidence="2">Uncharacterized protein</fullName>
    </submittedName>
</protein>
<dbReference type="AlphaFoldDB" id="A0A9D1LW98"/>
<evidence type="ECO:0000256" key="1">
    <source>
        <dbReference type="SAM" id="SignalP"/>
    </source>
</evidence>
<evidence type="ECO:0000313" key="3">
    <source>
        <dbReference type="Proteomes" id="UP000824111"/>
    </source>
</evidence>
<dbReference type="SUPFAM" id="SSF51445">
    <property type="entry name" value="(Trans)glycosidases"/>
    <property type="match status" value="1"/>
</dbReference>
<evidence type="ECO:0000313" key="2">
    <source>
        <dbReference type="EMBL" id="HIU49229.1"/>
    </source>
</evidence>
<gene>
    <name evidence="2" type="ORF">IAB04_07665</name>
</gene>
<reference evidence="2" key="1">
    <citation type="submission" date="2020-10" db="EMBL/GenBank/DDBJ databases">
        <authorList>
            <person name="Gilroy R."/>
        </authorList>
    </citation>
    <scope>NUCLEOTIDE SEQUENCE</scope>
    <source>
        <strain evidence="2">ChiSjej4B22-9803</strain>
    </source>
</reference>
<feature type="chain" id="PRO_5038810847" evidence="1">
    <location>
        <begin position="23"/>
        <end position="918"/>
    </location>
</feature>
<dbReference type="EMBL" id="DVND01000190">
    <property type="protein sequence ID" value="HIU49229.1"/>
    <property type="molecule type" value="Genomic_DNA"/>
</dbReference>
<organism evidence="2 3">
    <name type="scientific">Candidatus Avimonoglobus intestinipullorum</name>
    <dbReference type="NCBI Taxonomy" id="2840699"/>
    <lineage>
        <taxon>Bacteria</taxon>
        <taxon>Bacillati</taxon>
        <taxon>Bacillota</taxon>
        <taxon>Clostridia</taxon>
        <taxon>Eubacteriales</taxon>
        <taxon>Candidatus Avimonoglobus</taxon>
    </lineage>
</organism>
<accession>A0A9D1LW98</accession>
<reference evidence="2" key="2">
    <citation type="journal article" date="2021" name="PeerJ">
        <title>Extensive microbial diversity within the chicken gut microbiome revealed by metagenomics and culture.</title>
        <authorList>
            <person name="Gilroy R."/>
            <person name="Ravi A."/>
            <person name="Getino M."/>
            <person name="Pursley I."/>
            <person name="Horton D.L."/>
            <person name="Alikhan N.F."/>
            <person name="Baker D."/>
            <person name="Gharbi K."/>
            <person name="Hall N."/>
            <person name="Watson M."/>
            <person name="Adriaenssens E.M."/>
            <person name="Foster-Nyarko E."/>
            <person name="Jarju S."/>
            <person name="Secka A."/>
            <person name="Antonio M."/>
            <person name="Oren A."/>
            <person name="Chaudhuri R.R."/>
            <person name="La Ragione R."/>
            <person name="Hildebrand F."/>
            <person name="Pallen M.J."/>
        </authorList>
    </citation>
    <scope>NUCLEOTIDE SEQUENCE</scope>
    <source>
        <strain evidence="2">ChiSjej4B22-9803</strain>
    </source>
</reference>
<keyword evidence="1" id="KW-0732">Signal</keyword>
<feature type="signal peptide" evidence="1">
    <location>
        <begin position="1"/>
        <end position="22"/>
    </location>
</feature>
<name>A0A9D1LW98_9FIRM</name>
<comment type="caution">
    <text evidence="2">The sequence shown here is derived from an EMBL/GenBank/DDBJ whole genome shotgun (WGS) entry which is preliminary data.</text>
</comment>
<dbReference type="InterPro" id="IPR017853">
    <property type="entry name" value="GH"/>
</dbReference>
<dbReference type="Gene3D" id="3.20.20.80">
    <property type="entry name" value="Glycosidases"/>
    <property type="match status" value="1"/>
</dbReference>
<proteinExistence type="predicted"/>